<accession>A0A4S4C4D5</accession>
<sequence length="235" mass="27231">MAMEPLYSSKIICPCCEATFASSRVRPSLKKAIRTDSDFCCYFAEVNPDFYVVRVCPYCGFASTENSRPKLPDREKRAYLDKIGVHWTHRDYGGERTPEVAMETYKLALLSAQTVKESSRIIASLLQHIAWLYRYDGNRAMEDKFLGFALEAYIEVYQGERNSYNNARLLYLIGELNRRLGHYHEAVRWFSRVIHDRRITDASMIRASREQWTVLREDMVSNGEELPEEMKVGGA</sequence>
<keyword evidence="2" id="KW-1185">Reference proteome</keyword>
<dbReference type="RefSeq" id="WP_136368895.1">
    <property type="nucleotide sequence ID" value="NZ_SSOB01000006.1"/>
</dbReference>
<dbReference type="SUPFAM" id="SSF48452">
    <property type="entry name" value="TPR-like"/>
    <property type="match status" value="1"/>
</dbReference>
<organism evidence="1 2">
    <name type="scientific">Cohnella fermenti</name>
    <dbReference type="NCBI Taxonomy" id="2565925"/>
    <lineage>
        <taxon>Bacteria</taxon>
        <taxon>Bacillati</taxon>
        <taxon>Bacillota</taxon>
        <taxon>Bacilli</taxon>
        <taxon>Bacillales</taxon>
        <taxon>Paenibacillaceae</taxon>
        <taxon>Cohnella</taxon>
    </lineage>
</organism>
<evidence type="ECO:0000313" key="1">
    <source>
        <dbReference type="EMBL" id="THF82635.1"/>
    </source>
</evidence>
<protein>
    <submittedName>
        <fullName evidence="1">DUF2225 domain-containing protein</fullName>
    </submittedName>
</protein>
<dbReference type="OrthoDB" id="9780343at2"/>
<gene>
    <name evidence="1" type="ORF">E6C55_06050</name>
</gene>
<evidence type="ECO:0000313" key="2">
    <source>
        <dbReference type="Proteomes" id="UP000310636"/>
    </source>
</evidence>
<dbReference type="EMBL" id="SSOB01000006">
    <property type="protein sequence ID" value="THF82635.1"/>
    <property type="molecule type" value="Genomic_DNA"/>
</dbReference>
<dbReference type="Pfam" id="PF09986">
    <property type="entry name" value="DUF2225"/>
    <property type="match status" value="1"/>
</dbReference>
<dbReference type="Gene3D" id="1.25.40.10">
    <property type="entry name" value="Tetratricopeptide repeat domain"/>
    <property type="match status" value="1"/>
</dbReference>
<comment type="caution">
    <text evidence="1">The sequence shown here is derived from an EMBL/GenBank/DDBJ whole genome shotgun (WGS) entry which is preliminary data.</text>
</comment>
<dbReference type="InterPro" id="IPR018708">
    <property type="entry name" value="DUF2225"/>
</dbReference>
<dbReference type="InterPro" id="IPR011990">
    <property type="entry name" value="TPR-like_helical_dom_sf"/>
</dbReference>
<dbReference type="AlphaFoldDB" id="A0A4S4C4D5"/>
<proteinExistence type="predicted"/>
<reference evidence="1 2" key="1">
    <citation type="submission" date="2019-04" db="EMBL/GenBank/DDBJ databases">
        <title>Cohnella sp. nov. isolated from preserved vegetables.</title>
        <authorList>
            <person name="Lin S.-Y."/>
            <person name="Hung M.-H."/>
            <person name="Young C.-C."/>
        </authorList>
    </citation>
    <scope>NUCLEOTIDE SEQUENCE [LARGE SCALE GENOMIC DNA]</scope>
    <source>
        <strain evidence="1 2">CC-MHH1044</strain>
    </source>
</reference>
<dbReference type="Proteomes" id="UP000310636">
    <property type="component" value="Unassembled WGS sequence"/>
</dbReference>
<name>A0A4S4C4D5_9BACL</name>